<feature type="coiled-coil region" evidence="1">
    <location>
        <begin position="289"/>
        <end position="316"/>
    </location>
</feature>
<evidence type="ECO:0000256" key="2">
    <source>
        <dbReference type="SAM" id="MobiDB-lite"/>
    </source>
</evidence>
<protein>
    <submittedName>
        <fullName evidence="4">Uncharacterized protein</fullName>
    </submittedName>
</protein>
<evidence type="ECO:0000313" key="3">
    <source>
        <dbReference type="Proteomes" id="UP000887574"/>
    </source>
</evidence>
<dbReference type="AlphaFoldDB" id="A0A915D489"/>
<organism evidence="3 4">
    <name type="scientific">Ditylenchus dipsaci</name>
    <dbReference type="NCBI Taxonomy" id="166011"/>
    <lineage>
        <taxon>Eukaryota</taxon>
        <taxon>Metazoa</taxon>
        <taxon>Ecdysozoa</taxon>
        <taxon>Nematoda</taxon>
        <taxon>Chromadorea</taxon>
        <taxon>Rhabditida</taxon>
        <taxon>Tylenchina</taxon>
        <taxon>Tylenchomorpha</taxon>
        <taxon>Sphaerularioidea</taxon>
        <taxon>Anguinidae</taxon>
        <taxon>Anguininae</taxon>
        <taxon>Ditylenchus</taxon>
    </lineage>
</organism>
<keyword evidence="1" id="KW-0175">Coiled coil</keyword>
<evidence type="ECO:0000256" key="1">
    <source>
        <dbReference type="SAM" id="Coils"/>
    </source>
</evidence>
<evidence type="ECO:0000313" key="4">
    <source>
        <dbReference type="WBParaSite" id="jg15685.1"/>
    </source>
</evidence>
<accession>A0A915D489</accession>
<dbReference type="WBParaSite" id="jg15685.1">
    <property type="protein sequence ID" value="jg15685.1"/>
    <property type="gene ID" value="jg15685"/>
</dbReference>
<keyword evidence="3" id="KW-1185">Reference proteome</keyword>
<name>A0A915D489_9BILA</name>
<dbReference type="Proteomes" id="UP000887574">
    <property type="component" value="Unplaced"/>
</dbReference>
<feature type="region of interest" description="Disordered" evidence="2">
    <location>
        <begin position="152"/>
        <end position="178"/>
    </location>
</feature>
<reference evidence="4" key="1">
    <citation type="submission" date="2022-11" db="UniProtKB">
        <authorList>
            <consortium name="WormBaseParasite"/>
        </authorList>
    </citation>
    <scope>IDENTIFICATION</scope>
</reference>
<feature type="compositionally biased region" description="Low complexity" evidence="2">
    <location>
        <begin position="231"/>
        <end position="249"/>
    </location>
</feature>
<proteinExistence type="predicted"/>
<feature type="compositionally biased region" description="Polar residues" evidence="2">
    <location>
        <begin position="166"/>
        <end position="175"/>
    </location>
</feature>
<feature type="region of interest" description="Disordered" evidence="2">
    <location>
        <begin position="196"/>
        <end position="267"/>
    </location>
</feature>
<feature type="compositionally biased region" description="Basic and acidic residues" evidence="2">
    <location>
        <begin position="201"/>
        <end position="210"/>
    </location>
</feature>
<sequence>MSYVVPPTKAGPTLAELLASPPAPSRNQPLLVLDGIEPEPVVTYQLAAVENSDKEATLTTTALDSHRSGLIDDEIVDQPLLISTSDFALIDDITTISSSCSAISPPIPAPINPPATLSTCLLRYCLEDEDDRASCATNDSFIQSVCVNSRSATRSAPKKSGLPKPTGSSSLSSVPEMSKEKKTVGIIKLVTNTTTSTAPKAQDKTTKIVERTQVVSTTGNRPKSHKEKSESTSSSRNSSLNTTPTTTTTALNIRRNGDPSMETTDQAPFPLPEMLTDFKSQLCQLQEAMKKDFEEIERLRLENESMRHQLAERDQLIHSLQLQMQQLLQTHTNHANPNAEDT</sequence>